<comment type="caution">
    <text evidence="2">The sequence shown here is derived from an EMBL/GenBank/DDBJ whole genome shotgun (WGS) entry which is preliminary data.</text>
</comment>
<name>A0A392UZY7_9FABA</name>
<sequence>ASSLKEKEEAASQRNALSEENVALEELVEGLQIEVGPDMIMGFSSPSSS</sequence>
<feature type="non-terminal residue" evidence="2">
    <location>
        <position position="1"/>
    </location>
</feature>
<accession>A0A392UZY7</accession>
<protein>
    <submittedName>
        <fullName evidence="2">Uncharacterized protein</fullName>
    </submittedName>
</protein>
<dbReference type="Proteomes" id="UP000265520">
    <property type="component" value="Unassembled WGS sequence"/>
</dbReference>
<keyword evidence="3" id="KW-1185">Reference proteome</keyword>
<proteinExistence type="predicted"/>
<keyword evidence="1" id="KW-0175">Coiled coil</keyword>
<feature type="coiled-coil region" evidence="1">
    <location>
        <begin position="7"/>
        <end position="34"/>
    </location>
</feature>
<dbReference type="EMBL" id="LXQA010979620">
    <property type="protein sequence ID" value="MCI79700.1"/>
    <property type="molecule type" value="Genomic_DNA"/>
</dbReference>
<evidence type="ECO:0000313" key="3">
    <source>
        <dbReference type="Proteomes" id="UP000265520"/>
    </source>
</evidence>
<organism evidence="2 3">
    <name type="scientific">Trifolium medium</name>
    <dbReference type="NCBI Taxonomy" id="97028"/>
    <lineage>
        <taxon>Eukaryota</taxon>
        <taxon>Viridiplantae</taxon>
        <taxon>Streptophyta</taxon>
        <taxon>Embryophyta</taxon>
        <taxon>Tracheophyta</taxon>
        <taxon>Spermatophyta</taxon>
        <taxon>Magnoliopsida</taxon>
        <taxon>eudicotyledons</taxon>
        <taxon>Gunneridae</taxon>
        <taxon>Pentapetalae</taxon>
        <taxon>rosids</taxon>
        <taxon>fabids</taxon>
        <taxon>Fabales</taxon>
        <taxon>Fabaceae</taxon>
        <taxon>Papilionoideae</taxon>
        <taxon>50 kb inversion clade</taxon>
        <taxon>NPAAA clade</taxon>
        <taxon>Hologalegina</taxon>
        <taxon>IRL clade</taxon>
        <taxon>Trifolieae</taxon>
        <taxon>Trifolium</taxon>
    </lineage>
</organism>
<evidence type="ECO:0000256" key="1">
    <source>
        <dbReference type="SAM" id="Coils"/>
    </source>
</evidence>
<reference evidence="2 3" key="1">
    <citation type="journal article" date="2018" name="Front. Plant Sci.">
        <title>Red Clover (Trifolium pratense) and Zigzag Clover (T. medium) - A Picture of Genomic Similarities and Differences.</title>
        <authorList>
            <person name="Dluhosova J."/>
            <person name="Istvanek J."/>
            <person name="Nedelnik J."/>
            <person name="Repkova J."/>
        </authorList>
    </citation>
    <scope>NUCLEOTIDE SEQUENCE [LARGE SCALE GENOMIC DNA]</scope>
    <source>
        <strain evidence="3">cv. 10/8</strain>
        <tissue evidence="2">Leaf</tissue>
    </source>
</reference>
<dbReference type="AlphaFoldDB" id="A0A392UZY7"/>
<gene>
    <name evidence="2" type="ORF">A2U01_0100971</name>
</gene>
<evidence type="ECO:0000313" key="2">
    <source>
        <dbReference type="EMBL" id="MCI79700.1"/>
    </source>
</evidence>